<dbReference type="SUPFAM" id="SSF51735">
    <property type="entry name" value="NAD(P)-binding Rossmann-fold domains"/>
    <property type="match status" value="1"/>
</dbReference>
<dbReference type="AlphaFoldDB" id="A0A942TL39"/>
<dbReference type="Gene3D" id="1.10.1040.10">
    <property type="entry name" value="N-(1-d-carboxylethyl)-l-norvaline Dehydrogenase, domain 2"/>
    <property type="match status" value="1"/>
</dbReference>
<dbReference type="InterPro" id="IPR013328">
    <property type="entry name" value="6PGD_dom2"/>
</dbReference>
<evidence type="ECO:0000259" key="9">
    <source>
        <dbReference type="Pfam" id="PF08125"/>
    </source>
</evidence>
<keyword evidence="4 7" id="KW-0560">Oxidoreductase</keyword>
<evidence type="ECO:0000313" key="10">
    <source>
        <dbReference type="EMBL" id="MBS4198721.1"/>
    </source>
</evidence>
<dbReference type="PANTHER" id="PTHR30524">
    <property type="entry name" value="MANNITOL-1-PHOSPHATE 5-DEHYDROGENASE"/>
    <property type="match status" value="1"/>
</dbReference>
<evidence type="ECO:0000256" key="7">
    <source>
        <dbReference type="HAMAP-Rule" id="MF_00196"/>
    </source>
</evidence>
<accession>A0A942TL39</accession>
<dbReference type="Pfam" id="PF08125">
    <property type="entry name" value="Mannitol_dh_C"/>
    <property type="match status" value="1"/>
</dbReference>
<reference evidence="10 11" key="1">
    <citation type="submission" date="2021-05" db="EMBL/GenBank/DDBJ databases">
        <title>Novel Bacillus species.</title>
        <authorList>
            <person name="Liu G."/>
        </authorList>
    </citation>
    <scope>NUCLEOTIDE SEQUENCE [LARGE SCALE GENOMIC DNA]</scope>
    <source>
        <strain evidence="10 11">FJAT-49732</strain>
    </source>
</reference>
<dbReference type="GO" id="GO:0005829">
    <property type="term" value="C:cytosol"/>
    <property type="evidence" value="ECO:0007669"/>
    <property type="project" value="TreeGrafter"/>
</dbReference>
<evidence type="ECO:0000256" key="4">
    <source>
        <dbReference type="ARBA" id="ARBA00023002"/>
    </source>
</evidence>
<evidence type="ECO:0000256" key="2">
    <source>
        <dbReference type="ARBA" id="ARBA00012939"/>
    </source>
</evidence>
<comment type="caution">
    <text evidence="10">The sequence shown here is derived from an EMBL/GenBank/DDBJ whole genome shotgun (WGS) entry which is preliminary data.</text>
</comment>
<dbReference type="InterPro" id="IPR036291">
    <property type="entry name" value="NAD(P)-bd_dom_sf"/>
</dbReference>
<dbReference type="InterPro" id="IPR023027">
    <property type="entry name" value="Mannitol_DH_CS"/>
</dbReference>
<keyword evidence="11" id="KW-1185">Reference proteome</keyword>
<dbReference type="Pfam" id="PF01232">
    <property type="entry name" value="Mannitol_dh"/>
    <property type="match status" value="1"/>
</dbReference>
<proteinExistence type="inferred from homology"/>
<name>A0A942TL39_9BACI</name>
<dbReference type="HAMAP" id="MF_00196">
    <property type="entry name" value="Mannitol_dehydrog"/>
    <property type="match status" value="1"/>
</dbReference>
<dbReference type="EMBL" id="JAGYPJ010000001">
    <property type="protein sequence ID" value="MBS4198721.1"/>
    <property type="molecule type" value="Genomic_DNA"/>
</dbReference>
<feature type="domain" description="Mannitol dehydrogenase C-terminal" evidence="9">
    <location>
        <begin position="204"/>
        <end position="381"/>
    </location>
</feature>
<dbReference type="EC" id="1.1.1.17" evidence="2 7"/>
<evidence type="ECO:0000259" key="8">
    <source>
        <dbReference type="Pfam" id="PF01232"/>
    </source>
</evidence>
<dbReference type="NCBIfam" id="NF002647">
    <property type="entry name" value="PRK02318.1-3"/>
    <property type="match status" value="1"/>
</dbReference>
<dbReference type="InterPro" id="IPR023028">
    <property type="entry name" value="Mannitol_1_phos_5_DH"/>
</dbReference>
<dbReference type="GO" id="GO:0008926">
    <property type="term" value="F:mannitol-1-phosphate 5-dehydrogenase activity"/>
    <property type="evidence" value="ECO:0007669"/>
    <property type="project" value="UniProtKB-UniRule"/>
</dbReference>
<comment type="catalytic activity">
    <reaction evidence="6 7">
        <text>D-mannitol 1-phosphate + NAD(+) = beta-D-fructose 6-phosphate + NADH + H(+)</text>
        <dbReference type="Rhea" id="RHEA:19661"/>
        <dbReference type="ChEBI" id="CHEBI:15378"/>
        <dbReference type="ChEBI" id="CHEBI:57540"/>
        <dbReference type="ChEBI" id="CHEBI:57634"/>
        <dbReference type="ChEBI" id="CHEBI:57945"/>
        <dbReference type="ChEBI" id="CHEBI:61381"/>
        <dbReference type="EC" id="1.1.1.17"/>
    </reaction>
</comment>
<evidence type="ECO:0000256" key="5">
    <source>
        <dbReference type="ARBA" id="ARBA00023027"/>
    </source>
</evidence>
<dbReference type="InterPro" id="IPR000669">
    <property type="entry name" value="Mannitol_DH"/>
</dbReference>
<dbReference type="PANTHER" id="PTHR30524:SF0">
    <property type="entry name" value="ALTRONATE OXIDOREDUCTASE-RELATED"/>
    <property type="match status" value="1"/>
</dbReference>
<dbReference type="SUPFAM" id="SSF48179">
    <property type="entry name" value="6-phosphogluconate dehydrogenase C-terminal domain-like"/>
    <property type="match status" value="1"/>
</dbReference>
<dbReference type="InterPro" id="IPR013118">
    <property type="entry name" value="Mannitol_DH_C"/>
</dbReference>
<dbReference type="Gene3D" id="3.40.50.720">
    <property type="entry name" value="NAD(P)-binding Rossmann-like Domain"/>
    <property type="match status" value="1"/>
</dbReference>
<dbReference type="RefSeq" id="WP_213109455.1">
    <property type="nucleotide sequence ID" value="NZ_JAGYPJ010000001.1"/>
</dbReference>
<dbReference type="InterPro" id="IPR013131">
    <property type="entry name" value="Mannitol_DH_N"/>
</dbReference>
<gene>
    <name evidence="7" type="primary">mtlD</name>
    <name evidence="10" type="ORF">KHA93_03535</name>
</gene>
<keyword evidence="5 7" id="KW-0520">NAD</keyword>
<sequence>MRAVHFGGGNIGRGFIGSLLFQSGFETCFIDVNSEIVDQLNDRKQYIVKLANRTQDELIIQNVHAINSSYHRDEVIEAIVNADLVTTAVGPTILPHIAGLLAEGVKKRINTTGKPLNVIACENMIGGSTFLKEKVYENLEENEQKDFSKFVGFLDAAVDRIVPNQVNEDPLTVTVEPFYEWIVDETNIVGDMPFVKGIIFVDELKPFIERKLFTVNTGHAVAGYFGYIAGVQSIFEALNNEYIKILVEQTLSETGELLIAKYGFDKNLHDDYVQKIIDRFANPFIHDDVIRVGRSPIRKLGAHDRLINPASQYTVRFGKTPTYLTKGIAAAFHFDYKDDFDARQIQQLIKQAGIEKAIERYTQLKQESILSKAISNQYHNLRINRIK</sequence>
<feature type="domain" description="Mannitol dehydrogenase N-terminal" evidence="8">
    <location>
        <begin position="1"/>
        <end position="193"/>
    </location>
</feature>
<dbReference type="NCBIfam" id="NF002646">
    <property type="entry name" value="PRK02318.1-2"/>
    <property type="match status" value="1"/>
</dbReference>
<dbReference type="NCBIfam" id="NF002649">
    <property type="entry name" value="PRK02318.2-1"/>
    <property type="match status" value="1"/>
</dbReference>
<dbReference type="PRINTS" id="PR00084">
    <property type="entry name" value="MTLDHDRGNASE"/>
</dbReference>
<comment type="caution">
    <text evidence="7">Lacks conserved residue(s) required for the propagation of feature annotation.</text>
</comment>
<comment type="similarity">
    <text evidence="1 7">Belongs to the mannitol dehydrogenase family.</text>
</comment>
<evidence type="ECO:0000313" key="11">
    <source>
        <dbReference type="Proteomes" id="UP000682713"/>
    </source>
</evidence>
<dbReference type="GO" id="GO:0019592">
    <property type="term" value="P:mannitol catabolic process"/>
    <property type="evidence" value="ECO:0007669"/>
    <property type="project" value="TreeGrafter"/>
</dbReference>
<dbReference type="Proteomes" id="UP000682713">
    <property type="component" value="Unassembled WGS sequence"/>
</dbReference>
<evidence type="ECO:0000256" key="1">
    <source>
        <dbReference type="ARBA" id="ARBA00006541"/>
    </source>
</evidence>
<dbReference type="PROSITE" id="PS00974">
    <property type="entry name" value="MANNITOL_DHGENASE"/>
    <property type="match status" value="1"/>
</dbReference>
<organism evidence="10 11">
    <name type="scientific">Lederbergia citrisecunda</name>
    <dbReference type="NCBI Taxonomy" id="2833583"/>
    <lineage>
        <taxon>Bacteria</taxon>
        <taxon>Bacillati</taxon>
        <taxon>Bacillota</taxon>
        <taxon>Bacilli</taxon>
        <taxon>Bacillales</taxon>
        <taxon>Bacillaceae</taxon>
        <taxon>Lederbergia</taxon>
    </lineage>
</organism>
<evidence type="ECO:0000256" key="3">
    <source>
        <dbReference type="ARBA" id="ARBA00016219"/>
    </source>
</evidence>
<dbReference type="InterPro" id="IPR008927">
    <property type="entry name" value="6-PGluconate_DH-like_C_sf"/>
</dbReference>
<evidence type="ECO:0000256" key="6">
    <source>
        <dbReference type="ARBA" id="ARBA00048615"/>
    </source>
</evidence>
<dbReference type="NCBIfam" id="NF002652">
    <property type="entry name" value="PRK02318.2-5"/>
    <property type="match status" value="1"/>
</dbReference>
<protein>
    <recommendedName>
        <fullName evidence="3 7">Mannitol-1-phosphate 5-dehydrogenase</fullName>
        <ecNumber evidence="2 7">1.1.1.17</ecNumber>
    </recommendedName>
</protein>